<dbReference type="SMART" id="SM00304">
    <property type="entry name" value="HAMP"/>
    <property type="match status" value="2"/>
</dbReference>
<dbReference type="Pfam" id="PF13682">
    <property type="entry name" value="CZB"/>
    <property type="match status" value="1"/>
</dbReference>
<evidence type="ECO:0000259" key="10">
    <source>
        <dbReference type="PROSITE" id="PS50885"/>
    </source>
</evidence>
<evidence type="ECO:0000256" key="5">
    <source>
        <dbReference type="PROSITE-ProRule" id="PRU00284"/>
    </source>
</evidence>
<sequence>MKINEPNTGKEIPMPDDMIIVSRTDLKGIITYADSAFVEMAGFSEAELVGKNHNIIRHPDVPAAAFQDLWVTIQAGNPWTGIVKNRAKNGDHYWVKANVIPIFEHGQVKEYMSVRTKPTQEEVRGAESLYAAINGGSFKGDGLLTRMFKSLFNLPLLKKFYLVMAFMAVSFLLSGLVAWLPMHEAEAQWHGYQLEVAKRQSLLSEMKSQFGYGGAIHNFKNYVLRGAQKYADRFKTNHQSLLIALDQYGRLSGLTEDERTALAGIRSVADNYRVMLDKIQPMVVGQASAGAIDKVVKVSDKPALEGFGVLNAAYEKMTTARTRTLGETIGFGKFISSAMPPAGFVILALFFYLALQRGVLKPLQASQGFFRRIAEGHYADDIELRRGDEIGDLYRGIKSMQTKLGYDVNEARERADNAARIETALDNVSSCVMMADNDRNIFYMNKRVKKLFKEAEEDIRKDLTEFDADRLMGASIDAFHKHPGHQAKMLATLSQTHQSELVVGGRTMRIVANPVIAEDGKRLGTAVEWSDRTEEVAVEGELENIVAATLHGDLSQRVKLENKTVFFKHLGQGINALIDQINSVFNDVAVTMQRVSNGDLSELINSQYSGTFGEVKDNVNETMDNLRSIITDLRDSMDVVRTASGEISSGNNSLSSRTEQQASSLEETASSMEELTGTVRNNADNAQQANQLAENAGKTAEKGGEVVQRAVSAMGEINEASNRIAEIIGVIDEIAFQTNLLALNASVEAARAGEQGRGFAVVATEVRNLAGRSATAAKEIKELIQDSAHKVQVGSELVNESGETLGEIVIGVKKVGDIVSEIAASSQEQATGIDQVNQTVTSMDEMTQQNAALAEQTSAAASSMRDKAQEMDGLMNFFNLDIKVQADVAHSVNHADFDFHAARAAHLSWKMRLREFLDGNESMSNDEAVSHRDCALGKWLYSFAMAEYGHIQQMQEMERLHEEMHGIIKGVVSLKNAGSMVEAEEAYSGIGPLSEQIVGLLKQVEDQVNV</sequence>
<dbReference type="EMBL" id="QFXE01000021">
    <property type="protein sequence ID" value="RDH82192.1"/>
    <property type="molecule type" value="Genomic_DNA"/>
</dbReference>
<dbReference type="InterPro" id="IPR013655">
    <property type="entry name" value="PAS_fold_3"/>
</dbReference>
<feature type="domain" description="HAMP" evidence="10">
    <location>
        <begin position="579"/>
        <end position="631"/>
    </location>
</feature>
<feature type="domain" description="Methyl-accepting transducer" evidence="8">
    <location>
        <begin position="636"/>
        <end position="865"/>
    </location>
</feature>
<dbReference type="SUPFAM" id="SSF55785">
    <property type="entry name" value="PYP-like sensor domain (PAS domain)"/>
    <property type="match status" value="1"/>
</dbReference>
<dbReference type="CDD" id="cd00130">
    <property type="entry name" value="PAS"/>
    <property type="match status" value="1"/>
</dbReference>
<dbReference type="Pfam" id="PF13188">
    <property type="entry name" value="PAS_8"/>
    <property type="match status" value="1"/>
</dbReference>
<organism evidence="11 12">
    <name type="scientific">endosymbiont of Escarpia spicata</name>
    <dbReference type="NCBI Taxonomy" id="2200908"/>
    <lineage>
        <taxon>Bacteria</taxon>
        <taxon>Pseudomonadati</taxon>
        <taxon>Pseudomonadota</taxon>
        <taxon>Gammaproteobacteria</taxon>
        <taxon>sulfur-oxidizing symbionts</taxon>
    </lineage>
</organism>
<dbReference type="FunFam" id="3.30.450.20:FF:000075">
    <property type="entry name" value="Methyl-accepting chemotaxis protein"/>
    <property type="match status" value="1"/>
</dbReference>
<evidence type="ECO:0000256" key="6">
    <source>
        <dbReference type="SAM" id="MobiDB-lite"/>
    </source>
</evidence>
<dbReference type="PROSITE" id="PS50112">
    <property type="entry name" value="PAS"/>
    <property type="match status" value="1"/>
</dbReference>
<feature type="domain" description="PAS" evidence="9">
    <location>
        <begin position="25"/>
        <end position="60"/>
    </location>
</feature>
<dbReference type="PANTHER" id="PTHR43531:SF14">
    <property type="entry name" value="METHYL-ACCEPTING CHEMOTAXIS PROTEIN I-RELATED"/>
    <property type="match status" value="1"/>
</dbReference>
<protein>
    <submittedName>
        <fullName evidence="11">Chemotaxis protein</fullName>
    </submittedName>
</protein>
<comment type="subcellular location">
    <subcellularLocation>
        <location evidence="1">Membrane</location>
    </subcellularLocation>
</comment>
<dbReference type="Gene3D" id="1.20.120.30">
    <property type="entry name" value="Aspartate receptor, ligand-binding domain"/>
    <property type="match status" value="1"/>
</dbReference>
<dbReference type="SUPFAM" id="SSF158472">
    <property type="entry name" value="HAMP domain-like"/>
    <property type="match status" value="1"/>
</dbReference>
<dbReference type="Proteomes" id="UP000254771">
    <property type="component" value="Unassembled WGS sequence"/>
</dbReference>
<accession>A0A370DBB2</accession>
<dbReference type="Pfam" id="PF18947">
    <property type="entry name" value="HAMP_2"/>
    <property type="match status" value="1"/>
</dbReference>
<evidence type="ECO:0000256" key="1">
    <source>
        <dbReference type="ARBA" id="ARBA00004370"/>
    </source>
</evidence>
<dbReference type="InterPro" id="IPR003660">
    <property type="entry name" value="HAMP_dom"/>
</dbReference>
<dbReference type="Pfam" id="PF00015">
    <property type="entry name" value="MCPsignal"/>
    <property type="match status" value="1"/>
</dbReference>
<dbReference type="FunFam" id="1.10.287.950:FF:000001">
    <property type="entry name" value="Methyl-accepting chemotaxis sensory transducer"/>
    <property type="match status" value="1"/>
</dbReference>
<dbReference type="AlphaFoldDB" id="A0A370DBB2"/>
<dbReference type="PROSITE" id="PS50111">
    <property type="entry name" value="CHEMOTAXIS_TRANSDUC_2"/>
    <property type="match status" value="1"/>
</dbReference>
<name>A0A370DBB2_9GAMM</name>
<feature type="transmembrane region" description="Helical" evidence="7">
    <location>
        <begin position="160"/>
        <end position="180"/>
    </location>
</feature>
<comment type="caution">
    <text evidence="11">The sequence shown here is derived from an EMBL/GenBank/DDBJ whole genome shotgun (WGS) entry which is preliminary data.</text>
</comment>
<dbReference type="Gene3D" id="1.10.287.950">
    <property type="entry name" value="Methyl-accepting chemotaxis protein"/>
    <property type="match status" value="1"/>
</dbReference>
<feature type="compositionally biased region" description="Polar residues" evidence="6">
    <location>
        <begin position="645"/>
        <end position="672"/>
    </location>
</feature>
<feature type="domain" description="HAMP" evidence="10">
    <location>
        <begin position="357"/>
        <end position="409"/>
    </location>
</feature>
<dbReference type="Pfam" id="PF00672">
    <property type="entry name" value="HAMP"/>
    <property type="match status" value="1"/>
</dbReference>
<dbReference type="GO" id="GO:0006935">
    <property type="term" value="P:chemotaxis"/>
    <property type="evidence" value="ECO:0007669"/>
    <property type="project" value="TreeGrafter"/>
</dbReference>
<dbReference type="GO" id="GO:0005886">
    <property type="term" value="C:plasma membrane"/>
    <property type="evidence" value="ECO:0007669"/>
    <property type="project" value="TreeGrafter"/>
</dbReference>
<dbReference type="PANTHER" id="PTHR43531">
    <property type="entry name" value="PROTEIN ICFG"/>
    <property type="match status" value="1"/>
</dbReference>
<dbReference type="InterPro" id="IPR025991">
    <property type="entry name" value="Chemoreceptor_zinc-bind_dom"/>
</dbReference>
<dbReference type="CDD" id="cd06225">
    <property type="entry name" value="HAMP"/>
    <property type="match status" value="1"/>
</dbReference>
<evidence type="ECO:0000256" key="3">
    <source>
        <dbReference type="ARBA" id="ARBA00023224"/>
    </source>
</evidence>
<dbReference type="InterPro" id="IPR035965">
    <property type="entry name" value="PAS-like_dom_sf"/>
</dbReference>
<gene>
    <name evidence="11" type="ORF">DIZ78_17415</name>
</gene>
<keyword evidence="2" id="KW-0488">Methylation</keyword>
<keyword evidence="7" id="KW-0472">Membrane</keyword>
<keyword evidence="12" id="KW-1185">Reference proteome</keyword>
<dbReference type="SMART" id="SM00086">
    <property type="entry name" value="PAC"/>
    <property type="match status" value="1"/>
</dbReference>
<dbReference type="PROSITE" id="PS50885">
    <property type="entry name" value="HAMP"/>
    <property type="match status" value="2"/>
</dbReference>
<dbReference type="InterPro" id="IPR051310">
    <property type="entry name" value="MCP_chemotaxis"/>
</dbReference>
<dbReference type="Gene3D" id="3.30.450.20">
    <property type="entry name" value="PAS domain"/>
    <property type="match status" value="2"/>
</dbReference>
<evidence type="ECO:0000256" key="2">
    <source>
        <dbReference type="ARBA" id="ARBA00022481"/>
    </source>
</evidence>
<keyword evidence="7" id="KW-1133">Transmembrane helix</keyword>
<dbReference type="Pfam" id="PF08447">
    <property type="entry name" value="PAS_3"/>
    <property type="match status" value="1"/>
</dbReference>
<keyword evidence="7" id="KW-0812">Transmembrane</keyword>
<reference evidence="11 12" key="1">
    <citation type="journal article" date="2018" name="ISME J.">
        <title>Endosymbiont genomes yield clues of tubeworm success.</title>
        <authorList>
            <person name="Li Y."/>
            <person name="Liles M.R."/>
            <person name="Halanych K.M."/>
        </authorList>
    </citation>
    <scope>NUCLEOTIDE SEQUENCE [LARGE SCALE GENOMIC DNA]</scope>
    <source>
        <strain evidence="11">A1462</strain>
    </source>
</reference>
<dbReference type="SMART" id="SM00283">
    <property type="entry name" value="MA"/>
    <property type="match status" value="1"/>
</dbReference>
<dbReference type="InterPro" id="IPR001610">
    <property type="entry name" value="PAC"/>
</dbReference>
<proteinExistence type="inferred from homology"/>
<dbReference type="CDD" id="cd11386">
    <property type="entry name" value="MCP_signal"/>
    <property type="match status" value="1"/>
</dbReference>
<evidence type="ECO:0000256" key="4">
    <source>
        <dbReference type="ARBA" id="ARBA00029447"/>
    </source>
</evidence>
<keyword evidence="3 5" id="KW-0807">Transducer</keyword>
<evidence type="ECO:0000313" key="11">
    <source>
        <dbReference type="EMBL" id="RDH82192.1"/>
    </source>
</evidence>
<evidence type="ECO:0000256" key="7">
    <source>
        <dbReference type="SAM" id="Phobius"/>
    </source>
</evidence>
<comment type="similarity">
    <text evidence="4">Belongs to the methyl-accepting chemotaxis (MCP) protein family.</text>
</comment>
<dbReference type="InterPro" id="IPR000014">
    <property type="entry name" value="PAS"/>
</dbReference>
<dbReference type="Gene3D" id="6.10.340.10">
    <property type="match status" value="1"/>
</dbReference>
<dbReference type="GO" id="GO:0004888">
    <property type="term" value="F:transmembrane signaling receptor activity"/>
    <property type="evidence" value="ECO:0007669"/>
    <property type="project" value="TreeGrafter"/>
</dbReference>
<evidence type="ECO:0000259" key="8">
    <source>
        <dbReference type="PROSITE" id="PS50111"/>
    </source>
</evidence>
<feature type="transmembrane region" description="Helical" evidence="7">
    <location>
        <begin position="331"/>
        <end position="355"/>
    </location>
</feature>
<evidence type="ECO:0000259" key="9">
    <source>
        <dbReference type="PROSITE" id="PS50112"/>
    </source>
</evidence>
<dbReference type="NCBIfam" id="TIGR00229">
    <property type="entry name" value="sensory_box"/>
    <property type="match status" value="1"/>
</dbReference>
<dbReference type="GO" id="GO:0007165">
    <property type="term" value="P:signal transduction"/>
    <property type="evidence" value="ECO:0007669"/>
    <property type="project" value="UniProtKB-KW"/>
</dbReference>
<dbReference type="SUPFAM" id="SSF58104">
    <property type="entry name" value="Methyl-accepting chemotaxis protein (MCP) signaling domain"/>
    <property type="match status" value="1"/>
</dbReference>
<dbReference type="InterPro" id="IPR004089">
    <property type="entry name" value="MCPsignal_dom"/>
</dbReference>
<feature type="region of interest" description="Disordered" evidence="6">
    <location>
        <begin position="644"/>
        <end position="672"/>
    </location>
</feature>
<evidence type="ECO:0000313" key="12">
    <source>
        <dbReference type="Proteomes" id="UP000254771"/>
    </source>
</evidence>